<dbReference type="SUPFAM" id="SSF51905">
    <property type="entry name" value="FAD/NAD(P)-binding domain"/>
    <property type="match status" value="1"/>
</dbReference>
<reference evidence="2 3" key="1">
    <citation type="submission" date="2019-05" db="EMBL/GenBank/DDBJ databases">
        <title>Verrucobacter flavum gen. nov., sp. nov. a new member of the family Verrucomicrobiaceae.</title>
        <authorList>
            <person name="Szuroczki S."/>
            <person name="Abbaszade G."/>
            <person name="Szabo A."/>
            <person name="Felfoldi T."/>
            <person name="Schumann P."/>
            <person name="Boka K."/>
            <person name="Keki Z."/>
            <person name="Toumi M."/>
            <person name="Toth E."/>
        </authorList>
    </citation>
    <scope>NUCLEOTIDE SEQUENCE [LARGE SCALE GENOMIC DNA]</scope>
    <source>
        <strain evidence="2 3">MG-N-17</strain>
    </source>
</reference>
<name>A0A5R8KIM0_9BACT</name>
<protein>
    <recommendedName>
        <fullName evidence="1">FAD-dependent urate hydroxylase HpyO/Asp monooxygenase CreE-like FAD/NAD(P)-binding domain-containing protein</fullName>
    </recommendedName>
</protein>
<evidence type="ECO:0000259" key="1">
    <source>
        <dbReference type="Pfam" id="PF13454"/>
    </source>
</evidence>
<dbReference type="EMBL" id="VAUV01000004">
    <property type="protein sequence ID" value="TLD71805.1"/>
    <property type="molecule type" value="Genomic_DNA"/>
</dbReference>
<feature type="domain" description="FAD-dependent urate hydroxylase HpyO/Asp monooxygenase CreE-like FAD/NAD(P)-binding" evidence="1">
    <location>
        <begin position="8"/>
        <end position="173"/>
    </location>
</feature>
<gene>
    <name evidence="2" type="ORF">FEM03_06610</name>
</gene>
<evidence type="ECO:0000313" key="2">
    <source>
        <dbReference type="EMBL" id="TLD71805.1"/>
    </source>
</evidence>
<dbReference type="Gene3D" id="3.50.50.60">
    <property type="entry name" value="FAD/NAD(P)-binding domain"/>
    <property type="match status" value="1"/>
</dbReference>
<dbReference type="PANTHER" id="PTHR40254:SF1">
    <property type="entry name" value="BLR0577 PROTEIN"/>
    <property type="match status" value="1"/>
</dbReference>
<dbReference type="AlphaFoldDB" id="A0A5R8KIM0"/>
<dbReference type="InterPro" id="IPR052189">
    <property type="entry name" value="L-asp_N-monooxygenase_NS-form"/>
</dbReference>
<dbReference type="PANTHER" id="PTHR40254">
    <property type="entry name" value="BLR0577 PROTEIN"/>
    <property type="match status" value="1"/>
</dbReference>
<dbReference type="Proteomes" id="UP000306196">
    <property type="component" value="Unassembled WGS sequence"/>
</dbReference>
<organism evidence="2 3">
    <name type="scientific">Phragmitibacter flavus</name>
    <dbReference type="NCBI Taxonomy" id="2576071"/>
    <lineage>
        <taxon>Bacteria</taxon>
        <taxon>Pseudomonadati</taxon>
        <taxon>Verrucomicrobiota</taxon>
        <taxon>Verrucomicrobiia</taxon>
        <taxon>Verrucomicrobiales</taxon>
        <taxon>Verrucomicrobiaceae</taxon>
        <taxon>Phragmitibacter</taxon>
    </lineage>
</organism>
<sequence length="601" mass="68138">MKSRRHIAIIGSGPSSIYLLKHLLDEKDFFKEHFEVISIFEKSKVMGIGMPYSPETTERHNLSNISSEEIPPLEISFADWLRLQPREMLEGWGINKDEISDSEVYSRLALGGYLCDQYRGILDRMTQSGMTIRKHSGCEVTDIQDLPEVGRVRVVTKSGVAHEADQVIIATGHRWIGKDRPEQGFYASPWPIFKLFPEENAFHDFPVGILGASLSAFDVVSSLAHRHGEFVKKSGKLSYRPHPDAEHFKVVLHSSNGTLPHLQFDQEEPFREIYRHTNRDEMLGLVDDDGYLRIGRYFDTVCRPALMEAFEKDELPEVVKDLQRAEFGLKEFIEKMSDKHEYSDAFEGMRIEMVEARESVLQHRPIHWKEVIDDLMYTLNFHAELLPAEDHLLLQSQLMPFQMNVIAAMPLPSGDIILALRDAGKIEMVSGKVSVPKKQEAKGKTSIEIESEEGEKSTAEYRLFIDSSGQKELGLEDYPFPSLVEGGLVSLAVAEFADPQEADEIKQEKKELIVRDGNRTGYQIGGLAIDSSYRIIDEKGEPHPRLFDIAFPHVSGIRPYSYGLQACSDTSKILVRAWIEACETGSDMGDLEETTEVYEKL</sequence>
<dbReference type="OrthoDB" id="6309046at2"/>
<dbReference type="InterPro" id="IPR036188">
    <property type="entry name" value="FAD/NAD-bd_sf"/>
</dbReference>
<dbReference type="InterPro" id="IPR038732">
    <property type="entry name" value="HpyO/CreE_NAD-binding"/>
</dbReference>
<comment type="caution">
    <text evidence="2">The sequence shown here is derived from an EMBL/GenBank/DDBJ whole genome shotgun (WGS) entry which is preliminary data.</text>
</comment>
<evidence type="ECO:0000313" key="3">
    <source>
        <dbReference type="Proteomes" id="UP000306196"/>
    </source>
</evidence>
<accession>A0A5R8KIM0</accession>
<keyword evidence="3" id="KW-1185">Reference proteome</keyword>
<proteinExistence type="predicted"/>
<dbReference type="Pfam" id="PF13454">
    <property type="entry name" value="NAD_binding_9"/>
    <property type="match status" value="1"/>
</dbReference>
<dbReference type="RefSeq" id="WP_138085400.1">
    <property type="nucleotide sequence ID" value="NZ_VAUV01000004.1"/>
</dbReference>